<reference evidence="1 2" key="1">
    <citation type="submission" date="2007-01" db="EMBL/GenBank/DDBJ databases">
        <authorList>
            <person name="Haygood M."/>
            <person name="Podell S."/>
            <person name="Anderson C."/>
            <person name="Hopkinson B."/>
            <person name="Roe K."/>
            <person name="Barbeau K."/>
            <person name="Gaasterland T."/>
            <person name="Ferriera S."/>
            <person name="Johnson J."/>
            <person name="Kravitz S."/>
            <person name="Beeson K."/>
            <person name="Sutton G."/>
            <person name="Rogers Y.-H."/>
            <person name="Friedman R."/>
            <person name="Frazier M."/>
            <person name="Venter J.C."/>
        </authorList>
    </citation>
    <scope>NUCLEOTIDE SEQUENCE [LARGE SCALE GENOMIC DNA]</scope>
    <source>
        <strain evidence="1 2">ATCC 23134</strain>
    </source>
</reference>
<keyword evidence="2" id="KW-1185">Reference proteome</keyword>
<evidence type="ECO:0000313" key="1">
    <source>
        <dbReference type="EMBL" id="EAY25893.1"/>
    </source>
</evidence>
<sequence>MKLLKYLGFFFSCLVCIQPGYSQNHFYKFEVTLDKSVLQTKANSRHSLKVQIKHNERTFLLPAQMRTTRTHPQSKNYDYGFLVKLSGKVQFIDALGIYLQNEPIGSSNRIGLRENKTHYIRGPSGRVIGLVKPPVHLNKRHSSLTRQLNRQTAQNQALFLTDFGAEGIQVFNRFDKDSTWVNSWLILKKTGEAKSSRTGQQLSHLKKYIAAYPDKTTADITNAIKQAGGYHSWRSRLSSKKFASRGAFNPRGANDPLYLWNCSEVVCNLEASARAGKRVRVLFTDTKVGIGTSLSMHISRLKKIGASPYRYIHCDNITEVLNIMKAHDYGDRFSIWAGKPKKRGVPEGHVIFGQLNSKGRLIIYEGQAQGWGVTGVDDFFSLYRRYDVISHQGKKWPKKRTKK</sequence>
<gene>
    <name evidence="1" type="ORF">M23134_00847</name>
</gene>
<accession>A1ZUK7</accession>
<organism evidence="1 2">
    <name type="scientific">Microscilla marina ATCC 23134</name>
    <dbReference type="NCBI Taxonomy" id="313606"/>
    <lineage>
        <taxon>Bacteria</taxon>
        <taxon>Pseudomonadati</taxon>
        <taxon>Bacteroidota</taxon>
        <taxon>Cytophagia</taxon>
        <taxon>Cytophagales</taxon>
        <taxon>Microscillaceae</taxon>
        <taxon>Microscilla</taxon>
    </lineage>
</organism>
<comment type="caution">
    <text evidence="1">The sequence shown here is derived from an EMBL/GenBank/DDBJ whole genome shotgun (WGS) entry which is preliminary data.</text>
</comment>
<proteinExistence type="predicted"/>
<evidence type="ECO:0000313" key="2">
    <source>
        <dbReference type="Proteomes" id="UP000004095"/>
    </source>
</evidence>
<dbReference type="Proteomes" id="UP000004095">
    <property type="component" value="Unassembled WGS sequence"/>
</dbReference>
<dbReference type="EMBL" id="AAWS01000041">
    <property type="protein sequence ID" value="EAY25893.1"/>
    <property type="molecule type" value="Genomic_DNA"/>
</dbReference>
<dbReference type="AlphaFoldDB" id="A1ZUK7"/>
<name>A1ZUK7_MICM2</name>
<protein>
    <submittedName>
        <fullName evidence="1">Uncharacterized protein</fullName>
    </submittedName>
</protein>